<dbReference type="Pfam" id="PF14520">
    <property type="entry name" value="HHH_5"/>
    <property type="match status" value="1"/>
</dbReference>
<dbReference type="SUPFAM" id="SSF47781">
    <property type="entry name" value="RuvA domain 2-like"/>
    <property type="match status" value="1"/>
</dbReference>
<dbReference type="InterPro" id="IPR014001">
    <property type="entry name" value="Helicase_ATP-bd"/>
</dbReference>
<dbReference type="GO" id="GO:0006281">
    <property type="term" value="P:DNA repair"/>
    <property type="evidence" value="ECO:0007669"/>
    <property type="project" value="UniProtKB-KW"/>
</dbReference>
<dbReference type="InterPro" id="IPR010994">
    <property type="entry name" value="RuvA_2-like"/>
</dbReference>
<dbReference type="Pfam" id="PF02732">
    <property type="entry name" value="ERCC4"/>
    <property type="match status" value="1"/>
</dbReference>
<dbReference type="InterPro" id="IPR011335">
    <property type="entry name" value="Restrct_endonuc-II-like"/>
</dbReference>
<dbReference type="GO" id="GO:0140097">
    <property type="term" value="F:catalytic activity, acting on DNA"/>
    <property type="evidence" value="ECO:0007669"/>
    <property type="project" value="UniProtKB-ARBA"/>
</dbReference>
<dbReference type="EMBL" id="DSYZ01000094">
    <property type="protein sequence ID" value="HGT83053.1"/>
    <property type="molecule type" value="Genomic_DNA"/>
</dbReference>
<sequence>MEYVSHPLIREGTVERRIYQLSIATNALLRNTLVVIPTGLGKTTIALLVLASRLLNEEGRALFLAPTRPLVEQHAEFLRRTLKIEEEKIVALSGEDEPEKRARLWGSAKVIVATPQVVENDVLAGRLKLEDFVLLIFDEAHRAVGNYSYVFIAREYMQKAKKPLILALTASPGSDEERILEIVRNLFIEGIELRTEFDDDVKPYISEKDIEWINVEIPREIVAIREKLELSIKIRLKRLKELGIEVPEKATKRELLEIQQIVQNELADSQRVELFEASSLLAEVLKLSHAVELIETQSLESFRSYVGKILKEGASRGGSKASKNISSDPNFRDALMLAMRISCEHPKILKLKEIVLEQLKMKEDSRIIVFTNYRDSADHLVAELSKIAPTSKFIGQANREDEKGMKQREQIEVLQKFREGIYKVLVATSVGEEGLDIPSTDLVVFYEAIPSEIRAIQRKGRTGRGRRGRIVVLMAKGTRDEAYYFISLRKERAMYETVRRIKAVIEKQKRPVEQLKLVPSLGLKIFVDSRELRSDVVKHLRDLGASLEVKNLEVADYVLSDRVAVERKTVEDFAESIIEDRLFQQLIKLKAYQRPILLIEGENLYQRIHPNAVRGAIATIAVDFGIPIIRTRDERETAEFLLAIARREQEERRREVVEHYAKTKRTLKEEQEYVVSAISSVGSVIAKNLLEHFQTIEKIATASEEELMKVPKVGEKTAKRIRLLMTTPYSEADKLDAEDLFSGDQS</sequence>
<evidence type="ECO:0000256" key="5">
    <source>
        <dbReference type="ARBA" id="ARBA00022840"/>
    </source>
</evidence>
<dbReference type="SMART" id="SM00490">
    <property type="entry name" value="HELICc"/>
    <property type="match status" value="1"/>
</dbReference>
<dbReference type="InterPro" id="IPR001650">
    <property type="entry name" value="Helicase_C-like"/>
</dbReference>
<dbReference type="GO" id="GO:0004518">
    <property type="term" value="F:nuclease activity"/>
    <property type="evidence" value="ECO:0007669"/>
    <property type="project" value="InterPro"/>
</dbReference>
<dbReference type="PROSITE" id="PS51194">
    <property type="entry name" value="HELICASE_CTER"/>
    <property type="match status" value="1"/>
</dbReference>
<keyword evidence="3" id="KW-0378">Hydrolase</keyword>
<evidence type="ECO:0000313" key="10">
    <source>
        <dbReference type="EMBL" id="HGT83053.1"/>
    </source>
</evidence>
<dbReference type="InterPro" id="IPR011545">
    <property type="entry name" value="DEAD/DEAH_box_helicase_dom"/>
</dbReference>
<dbReference type="GO" id="GO:0016787">
    <property type="term" value="F:hydrolase activity"/>
    <property type="evidence" value="ECO:0007669"/>
    <property type="project" value="UniProtKB-KW"/>
</dbReference>
<dbReference type="InterPro" id="IPR041755">
    <property type="entry name" value="Hef_ID"/>
</dbReference>
<dbReference type="Pfam" id="PF00271">
    <property type="entry name" value="Helicase_C"/>
    <property type="match status" value="1"/>
</dbReference>
<dbReference type="FunFam" id="3.40.50.300:FF:001992">
    <property type="entry name" value="ATP-dependent RNA helicase, putative"/>
    <property type="match status" value="1"/>
</dbReference>
<evidence type="ECO:0000256" key="2">
    <source>
        <dbReference type="ARBA" id="ARBA00022763"/>
    </source>
</evidence>
<feature type="domain" description="Helicase C-terminal" evidence="9">
    <location>
        <begin position="347"/>
        <end position="513"/>
    </location>
</feature>
<dbReference type="SMART" id="SM00487">
    <property type="entry name" value="DEXDc"/>
    <property type="match status" value="1"/>
</dbReference>
<dbReference type="NCBIfam" id="NF010337">
    <property type="entry name" value="PRK13766.1"/>
    <property type="match status" value="1"/>
</dbReference>
<evidence type="ECO:0000256" key="7">
    <source>
        <dbReference type="ARBA" id="ARBA00023204"/>
    </source>
</evidence>
<evidence type="ECO:0000256" key="1">
    <source>
        <dbReference type="ARBA" id="ARBA00022741"/>
    </source>
</evidence>
<dbReference type="GO" id="GO:0003677">
    <property type="term" value="F:DNA binding"/>
    <property type="evidence" value="ECO:0007669"/>
    <property type="project" value="UniProtKB-KW"/>
</dbReference>
<protein>
    <submittedName>
        <fullName evidence="10">DEAD/DEAH box helicase</fullName>
    </submittedName>
</protein>
<dbReference type="InterPro" id="IPR006166">
    <property type="entry name" value="ERCC4_domain"/>
</dbReference>
<dbReference type="Gene3D" id="3.40.50.300">
    <property type="entry name" value="P-loop containing nucleotide triphosphate hydrolases"/>
    <property type="match status" value="2"/>
</dbReference>
<dbReference type="CDD" id="cd20075">
    <property type="entry name" value="XPF_nuclease_XPF_arch"/>
    <property type="match status" value="1"/>
</dbReference>
<dbReference type="Gene3D" id="3.40.50.10130">
    <property type="match status" value="1"/>
</dbReference>
<dbReference type="AlphaFoldDB" id="A0A7J3M2F1"/>
<dbReference type="Pfam" id="PF21210">
    <property type="entry name" value="RNA_helicase_helical"/>
    <property type="match status" value="1"/>
</dbReference>
<accession>A0A7J3M2F1</accession>
<keyword evidence="2" id="KW-0227">DNA damage</keyword>
<keyword evidence="6" id="KW-0238">DNA-binding</keyword>
<dbReference type="PANTHER" id="PTHR14025">
    <property type="entry name" value="FANCONI ANEMIA GROUP M FANCM FAMILY MEMBER"/>
    <property type="match status" value="1"/>
</dbReference>
<keyword evidence="4 10" id="KW-0347">Helicase</keyword>
<dbReference type="PANTHER" id="PTHR14025:SF20">
    <property type="entry name" value="FANCONI ANEMIA GROUP M PROTEIN"/>
    <property type="match status" value="1"/>
</dbReference>
<evidence type="ECO:0000259" key="8">
    <source>
        <dbReference type="PROSITE" id="PS51192"/>
    </source>
</evidence>
<reference evidence="10" key="1">
    <citation type="journal article" date="2020" name="mSystems">
        <title>Genome- and Community-Level Interaction Insights into Carbon Utilization and Element Cycling Functions of Hydrothermarchaeota in Hydrothermal Sediment.</title>
        <authorList>
            <person name="Zhou Z."/>
            <person name="Liu Y."/>
            <person name="Xu W."/>
            <person name="Pan J."/>
            <person name="Luo Z.H."/>
            <person name="Li M."/>
        </authorList>
    </citation>
    <scope>NUCLEOTIDE SEQUENCE [LARGE SCALE GENOMIC DNA]</scope>
    <source>
        <strain evidence="10">SpSt-587</strain>
    </source>
</reference>
<keyword evidence="1" id="KW-0547">Nucleotide-binding</keyword>
<evidence type="ECO:0000256" key="4">
    <source>
        <dbReference type="ARBA" id="ARBA00022806"/>
    </source>
</evidence>
<evidence type="ECO:0000256" key="6">
    <source>
        <dbReference type="ARBA" id="ARBA00023125"/>
    </source>
</evidence>
<dbReference type="Gene3D" id="1.10.150.20">
    <property type="entry name" value="5' to 3' exonuclease, C-terminal subdomain"/>
    <property type="match status" value="1"/>
</dbReference>
<dbReference type="GO" id="GO:0004386">
    <property type="term" value="F:helicase activity"/>
    <property type="evidence" value="ECO:0007669"/>
    <property type="project" value="UniProtKB-KW"/>
</dbReference>
<gene>
    <name evidence="10" type="ORF">ENT52_04940</name>
</gene>
<dbReference type="PROSITE" id="PS51192">
    <property type="entry name" value="HELICASE_ATP_BIND_1"/>
    <property type="match status" value="1"/>
</dbReference>
<dbReference type="SMART" id="SM00891">
    <property type="entry name" value="ERCC4"/>
    <property type="match status" value="1"/>
</dbReference>
<comment type="caution">
    <text evidence="10">The sequence shown here is derived from an EMBL/GenBank/DDBJ whole genome shotgun (WGS) entry which is preliminary data.</text>
</comment>
<dbReference type="Gene3D" id="1.20.1320.20">
    <property type="entry name" value="hef helicase domain"/>
    <property type="match status" value="1"/>
</dbReference>
<keyword evidence="7" id="KW-0234">DNA repair</keyword>
<evidence type="ECO:0000256" key="3">
    <source>
        <dbReference type="ARBA" id="ARBA00022801"/>
    </source>
</evidence>
<feature type="domain" description="Helicase ATP-binding" evidence="8">
    <location>
        <begin position="23"/>
        <end position="190"/>
    </location>
</feature>
<dbReference type="CDD" id="cd12089">
    <property type="entry name" value="Hef_ID"/>
    <property type="match status" value="1"/>
</dbReference>
<dbReference type="SUPFAM" id="SSF52540">
    <property type="entry name" value="P-loop containing nucleoside triphosphate hydrolases"/>
    <property type="match status" value="1"/>
</dbReference>
<name>A0A7J3M2F1_ARCFL</name>
<keyword evidence="5" id="KW-0067">ATP-binding</keyword>
<dbReference type="SUPFAM" id="SSF52980">
    <property type="entry name" value="Restriction endonuclease-like"/>
    <property type="match status" value="1"/>
</dbReference>
<organism evidence="10">
    <name type="scientific">Archaeoglobus fulgidus</name>
    <dbReference type="NCBI Taxonomy" id="2234"/>
    <lineage>
        <taxon>Archaea</taxon>
        <taxon>Methanobacteriati</taxon>
        <taxon>Methanobacteriota</taxon>
        <taxon>Archaeoglobi</taxon>
        <taxon>Archaeoglobales</taxon>
        <taxon>Archaeoglobaceae</taxon>
        <taxon>Archaeoglobus</taxon>
    </lineage>
</organism>
<dbReference type="InterPro" id="IPR027417">
    <property type="entry name" value="P-loop_NTPase"/>
</dbReference>
<dbReference type="GO" id="GO:0005524">
    <property type="term" value="F:ATP binding"/>
    <property type="evidence" value="ECO:0007669"/>
    <property type="project" value="UniProtKB-KW"/>
</dbReference>
<evidence type="ECO:0000259" key="9">
    <source>
        <dbReference type="PROSITE" id="PS51194"/>
    </source>
</evidence>
<proteinExistence type="predicted"/>
<dbReference type="Pfam" id="PF00270">
    <property type="entry name" value="DEAD"/>
    <property type="match status" value="1"/>
</dbReference>